<organism evidence="3 4">
    <name type="scientific">Bacillus toyonensis</name>
    <dbReference type="NCBI Taxonomy" id="155322"/>
    <lineage>
        <taxon>Bacteria</taxon>
        <taxon>Bacillati</taxon>
        <taxon>Bacillota</taxon>
        <taxon>Bacilli</taxon>
        <taxon>Bacillales</taxon>
        <taxon>Bacillaceae</taxon>
        <taxon>Bacillus</taxon>
        <taxon>Bacillus cereus group</taxon>
    </lineage>
</organism>
<dbReference type="RefSeq" id="WP_098059039.1">
    <property type="nucleotide sequence ID" value="NZ_NUAJ01000007.1"/>
</dbReference>
<dbReference type="InterPro" id="IPR013324">
    <property type="entry name" value="RNA_pol_sigma_r3/r4-like"/>
</dbReference>
<feature type="compositionally biased region" description="Low complexity" evidence="1">
    <location>
        <begin position="542"/>
        <end position="553"/>
    </location>
</feature>
<protein>
    <recommendedName>
        <fullName evidence="2">RNA polymerase sigma-70 region 4 domain-containing protein</fullName>
    </recommendedName>
</protein>
<dbReference type="GO" id="GO:0006352">
    <property type="term" value="P:DNA-templated transcription initiation"/>
    <property type="evidence" value="ECO:0007669"/>
    <property type="project" value="InterPro"/>
</dbReference>
<gene>
    <name evidence="3" type="ORF">CN596_07900</name>
</gene>
<dbReference type="SUPFAM" id="SSF88659">
    <property type="entry name" value="Sigma3 and sigma4 domains of RNA polymerase sigma factors"/>
    <property type="match status" value="1"/>
</dbReference>
<sequence length="1460" mass="169914">MSNEFLFSFLQPKYKKLADVAEALEKQVYNDVPSALSKARLFAEKLAKYVMGMEDINVYYEMKHVEVIHKLYREGILNEEMHFRFEWIRKMGNKAVHEANFGNVEDALKAHKLTYDLAVWFMELYGDVNFKAPVYTSPKAIVEQTVNTDDIKQTVAETVEKSLEKTLEAKFREMQETLIKLTQEQQKEKEVVQVVTEQKVQEKVQEPVIEEKTPVKEEVQEPVIEEKTPAKEEVQEPVIEEKTPVKEEIQEPIIKEKTPTKEETTKVEVLEEDFDLMSYLQSHDIEIIDKRSAGGSLWLIGGWELKEVVDPLKPLKFYFRYTAKGGRVTKRKPAWFLMGNHSDGPKKKESTPKKEVEEPKQVEVPQEIEQEKEKEVVQQVIEKREVTDQQLIVPFRLFEVCINEYEESPVYTFGEHFHLETFGEIKEDHLRDWYRKDKQDFYDLAIQLWFLGCEYQGNLAKLVNLPHERERVLIEVRTIQAETLSEKFPQHLTDLFAKFGVRKIKQLNGLPVFAVRWLTAEAFDEFLGCLKHEDSDADDESPSSSIEENIQSENEVRKELQNEEGIIVCIGTECLTIPIDRKDTMITTELITGCNNFINQLKSNFGVHTIGDLPKDLLPLRERMQGVGPKVIEKFFKQLENLGQLEEVEVIVAPVGMQGEEVLLNGERVAIPPSLQEETLEYGDFLSCPSLVEKLHEADIHQYKRLPLDLQELKKFQGVGELGLKKFLQHLKEKVEVAEKREQEESFYATMSAEERMQYETDQLKEMLQDMLETGSIHTKLKINEKALEIMRERYEGTLNGKRPTLEETAQNHNVTRERIRQIVKKSVGRIRTKAEVWFQLFRDKLEVNRNFMENKMLSEESFCEYLILEMLESEDIYLCFDNQFFTTLTKVELQDFDRQISNIFSERLKGKLLEEEQYEEMIENVAVELEVSPFIVRNTCNELMRQTDQNQYILAKAKKIDVAEIVLRQFPNGAEVYKEYEMLNEKANEIMPNSFHGERDFPAICTRDESSDTIYLWGRGIYIHSSFVKPNIELIEVIAKEAADKLEKKPVITVTYLFDQYEDVLLQNDVPTEYALYTLLRHYGSDHIALPKFPKIIQIGDTGSIRNADLLRDFIRSKGHEVSTRELRDEFMVNRGWKPFTVDFTLSSTKDIVQSNFGEHTLLEFYEQMSADIFNPIVNRIAEKLEEIPQIQINGIFKEFESYCIANGIHANYLLYQLLRSKCADHFMLPRYPHILKIGSELETASIRTLVEDYILEQGYEVSREEVMDWLVNELGARENAFDIALQLSDRIFYYTRGQYAEYVHEMTIGWNVEKQLMLKNTVLDVLAREQQINDKNFILVEQCLSENLPELDEGLSWTIDLFVDCLKRDEEFIVLGSRGTIIVPHTSSIQSDTDFIQYILVKEFGGSAKMRDVRRTLIQYGFSAHGELLFEAETLLAEGNAPFVQIGDELISKHLVEV</sequence>
<evidence type="ECO:0000313" key="4">
    <source>
        <dbReference type="Proteomes" id="UP000220934"/>
    </source>
</evidence>
<feature type="region of interest" description="Disordered" evidence="1">
    <location>
        <begin position="339"/>
        <end position="368"/>
    </location>
</feature>
<dbReference type="GO" id="GO:0003700">
    <property type="term" value="F:DNA-binding transcription factor activity"/>
    <property type="evidence" value="ECO:0007669"/>
    <property type="project" value="InterPro"/>
</dbReference>
<dbReference type="InterPro" id="IPR000943">
    <property type="entry name" value="RNA_pol_sigma70"/>
</dbReference>
<dbReference type="EMBL" id="NUAJ01000007">
    <property type="protein sequence ID" value="PEN55853.1"/>
    <property type="molecule type" value="Genomic_DNA"/>
</dbReference>
<reference evidence="3 4" key="1">
    <citation type="submission" date="2017-09" db="EMBL/GenBank/DDBJ databases">
        <title>Large-scale bioinformatics analysis of Bacillus genomes uncovers conserved roles of natural products in bacterial physiology.</title>
        <authorList>
            <consortium name="Agbiome Team Llc"/>
            <person name="Bleich R.M."/>
            <person name="Kirk G.J."/>
            <person name="Santa Maria K.C."/>
            <person name="Allen S.E."/>
            <person name="Farag S."/>
            <person name="Shank E.A."/>
            <person name="Bowers A."/>
        </authorList>
    </citation>
    <scope>NUCLEOTIDE SEQUENCE [LARGE SCALE GENOMIC DNA]</scope>
    <source>
        <strain evidence="3 4">AFS027958</strain>
    </source>
</reference>
<dbReference type="Pfam" id="PF04545">
    <property type="entry name" value="Sigma70_r4"/>
    <property type="match status" value="1"/>
</dbReference>
<name>A0AB36SPN2_9BACI</name>
<feature type="domain" description="RNA polymerase sigma-70 region 4" evidence="2">
    <location>
        <begin position="784"/>
        <end position="832"/>
    </location>
</feature>
<dbReference type="Gene3D" id="1.10.10.10">
    <property type="entry name" value="Winged helix-like DNA-binding domain superfamily/Winged helix DNA-binding domain"/>
    <property type="match status" value="1"/>
</dbReference>
<evidence type="ECO:0000256" key="1">
    <source>
        <dbReference type="SAM" id="MobiDB-lite"/>
    </source>
</evidence>
<feature type="region of interest" description="Disordered" evidence="1">
    <location>
        <begin position="534"/>
        <end position="553"/>
    </location>
</feature>
<proteinExistence type="predicted"/>
<dbReference type="InterPro" id="IPR036388">
    <property type="entry name" value="WH-like_DNA-bd_sf"/>
</dbReference>
<dbReference type="PRINTS" id="PR00046">
    <property type="entry name" value="SIGMA70FCT"/>
</dbReference>
<accession>A0AB36SPN2</accession>
<dbReference type="InterPro" id="IPR007630">
    <property type="entry name" value="RNA_pol_sigma70_r4"/>
</dbReference>
<comment type="caution">
    <text evidence="3">The sequence shown here is derived from an EMBL/GenBank/DDBJ whole genome shotgun (WGS) entry which is preliminary data.</text>
</comment>
<dbReference type="Proteomes" id="UP000220934">
    <property type="component" value="Unassembled WGS sequence"/>
</dbReference>
<feature type="compositionally biased region" description="Basic and acidic residues" evidence="1">
    <location>
        <begin position="343"/>
        <end position="361"/>
    </location>
</feature>
<evidence type="ECO:0000313" key="3">
    <source>
        <dbReference type="EMBL" id="PEN55853.1"/>
    </source>
</evidence>
<evidence type="ECO:0000259" key="2">
    <source>
        <dbReference type="Pfam" id="PF04545"/>
    </source>
</evidence>